<name>N1MN09_9SPHN</name>
<keyword evidence="2" id="KW-1185">Reference proteome</keyword>
<accession>N1MN09</accession>
<comment type="caution">
    <text evidence="1">The sequence shown here is derived from an EMBL/GenBank/DDBJ whole genome shotgun (WGS) entry which is preliminary data.</text>
</comment>
<reference evidence="2" key="2">
    <citation type="submission" date="2013-04" db="EMBL/GenBank/DDBJ databases">
        <title>Bisphenol A degrading Sphingobium sp. strain BiD32.</title>
        <authorList>
            <person name="Nielsen J.L."/>
            <person name="Zhou N.A."/>
            <person name="Kjeldal H."/>
        </authorList>
    </citation>
    <scope>NUCLEOTIDE SEQUENCE [LARGE SCALE GENOMIC DNA]</scope>
    <source>
        <strain evidence="2">BiD32</strain>
    </source>
</reference>
<gene>
    <name evidence="1" type="ORF">EBBID32_13310</name>
</gene>
<dbReference type="Proteomes" id="UP000013201">
    <property type="component" value="Unassembled WGS sequence"/>
</dbReference>
<sequence length="72" mass="8377">MRKRETVDRSWHLDIGYDFPNVAATMHHAQCMVRATSFDHLKTTAGQVGDKHGTYLVFIINNQNDLFASRWR</sequence>
<organism evidence="1 2">
    <name type="scientific">Sphingobium indicum BiD32</name>
    <dbReference type="NCBI Taxonomy" id="1301087"/>
    <lineage>
        <taxon>Bacteria</taxon>
        <taxon>Pseudomonadati</taxon>
        <taxon>Pseudomonadota</taxon>
        <taxon>Alphaproteobacteria</taxon>
        <taxon>Sphingomonadales</taxon>
        <taxon>Sphingomonadaceae</taxon>
        <taxon>Sphingobium</taxon>
    </lineage>
</organism>
<reference evidence="1 2" key="1">
    <citation type="submission" date="2013-03" db="EMBL/GenBank/DDBJ databases">
        <authorList>
            <person name="Le V."/>
        </authorList>
    </citation>
    <scope>NUCLEOTIDE SEQUENCE [LARGE SCALE GENOMIC DNA]</scope>
    <source>
        <strain evidence="1 2">BiD32</strain>
    </source>
</reference>
<evidence type="ECO:0000313" key="1">
    <source>
        <dbReference type="EMBL" id="CCW16992.1"/>
    </source>
</evidence>
<proteinExistence type="predicted"/>
<dbReference type="EMBL" id="CAVK010000061">
    <property type="protein sequence ID" value="CCW16992.1"/>
    <property type="molecule type" value="Genomic_DNA"/>
</dbReference>
<protein>
    <submittedName>
        <fullName evidence="1">Uncharacterized protein</fullName>
    </submittedName>
</protein>
<dbReference type="AlphaFoldDB" id="N1MN09"/>
<evidence type="ECO:0000313" key="2">
    <source>
        <dbReference type="Proteomes" id="UP000013201"/>
    </source>
</evidence>